<proteinExistence type="predicted"/>
<organism evidence="2 3">
    <name type="scientific">Choiromyces venosus 120613-1</name>
    <dbReference type="NCBI Taxonomy" id="1336337"/>
    <lineage>
        <taxon>Eukaryota</taxon>
        <taxon>Fungi</taxon>
        <taxon>Dikarya</taxon>
        <taxon>Ascomycota</taxon>
        <taxon>Pezizomycotina</taxon>
        <taxon>Pezizomycetes</taxon>
        <taxon>Pezizales</taxon>
        <taxon>Tuberaceae</taxon>
        <taxon>Choiromyces</taxon>
    </lineage>
</organism>
<feature type="compositionally biased region" description="Polar residues" evidence="1">
    <location>
        <begin position="33"/>
        <end position="52"/>
    </location>
</feature>
<evidence type="ECO:0000256" key="1">
    <source>
        <dbReference type="SAM" id="MobiDB-lite"/>
    </source>
</evidence>
<feature type="region of interest" description="Disordered" evidence="1">
    <location>
        <begin position="1"/>
        <end position="95"/>
    </location>
</feature>
<reference evidence="2 3" key="1">
    <citation type="journal article" date="2018" name="Nat. Ecol. Evol.">
        <title>Pezizomycetes genomes reveal the molecular basis of ectomycorrhizal truffle lifestyle.</title>
        <authorList>
            <person name="Murat C."/>
            <person name="Payen T."/>
            <person name="Noel B."/>
            <person name="Kuo A."/>
            <person name="Morin E."/>
            <person name="Chen J."/>
            <person name="Kohler A."/>
            <person name="Krizsan K."/>
            <person name="Balestrini R."/>
            <person name="Da Silva C."/>
            <person name="Montanini B."/>
            <person name="Hainaut M."/>
            <person name="Levati E."/>
            <person name="Barry K.W."/>
            <person name="Belfiori B."/>
            <person name="Cichocki N."/>
            <person name="Clum A."/>
            <person name="Dockter R.B."/>
            <person name="Fauchery L."/>
            <person name="Guy J."/>
            <person name="Iotti M."/>
            <person name="Le Tacon F."/>
            <person name="Lindquist E.A."/>
            <person name="Lipzen A."/>
            <person name="Malagnac F."/>
            <person name="Mello A."/>
            <person name="Molinier V."/>
            <person name="Miyauchi S."/>
            <person name="Poulain J."/>
            <person name="Riccioni C."/>
            <person name="Rubini A."/>
            <person name="Sitrit Y."/>
            <person name="Splivallo R."/>
            <person name="Traeger S."/>
            <person name="Wang M."/>
            <person name="Zifcakova L."/>
            <person name="Wipf D."/>
            <person name="Zambonelli A."/>
            <person name="Paolocci F."/>
            <person name="Nowrousian M."/>
            <person name="Ottonello S."/>
            <person name="Baldrian P."/>
            <person name="Spatafora J.W."/>
            <person name="Henrissat B."/>
            <person name="Nagy L.G."/>
            <person name="Aury J.M."/>
            <person name="Wincker P."/>
            <person name="Grigoriev I.V."/>
            <person name="Bonfante P."/>
            <person name="Martin F.M."/>
        </authorList>
    </citation>
    <scope>NUCLEOTIDE SEQUENCE [LARGE SCALE GENOMIC DNA]</scope>
    <source>
        <strain evidence="2 3">120613-1</strain>
    </source>
</reference>
<dbReference type="EMBL" id="ML120427">
    <property type="protein sequence ID" value="RPA95369.1"/>
    <property type="molecule type" value="Genomic_DNA"/>
</dbReference>
<evidence type="ECO:0000313" key="2">
    <source>
        <dbReference type="EMBL" id="RPA95369.1"/>
    </source>
</evidence>
<accession>A0A3N4JAQ9</accession>
<feature type="non-terminal residue" evidence="2">
    <location>
        <position position="1"/>
    </location>
</feature>
<name>A0A3N4JAQ9_9PEZI</name>
<evidence type="ECO:0000313" key="3">
    <source>
        <dbReference type="Proteomes" id="UP000276215"/>
    </source>
</evidence>
<gene>
    <name evidence="2" type="ORF">L873DRAFT_1813082</name>
</gene>
<keyword evidence="3" id="KW-1185">Reference proteome</keyword>
<dbReference type="Proteomes" id="UP000276215">
    <property type="component" value="Unassembled WGS sequence"/>
</dbReference>
<sequence length="95" mass="10028">ECIRKREVETVELQNGVTGPERRGEETVPSVGVRTTTASGSNDSGSPTSHVPTTAKRGTRTIQRRGGPGIPGRSEAAIEAMTRGRGTKNAERARG</sequence>
<dbReference type="AlphaFoldDB" id="A0A3N4JAQ9"/>
<protein>
    <submittedName>
        <fullName evidence="2">Uncharacterized protein</fullName>
    </submittedName>
</protein>